<dbReference type="PANTHER" id="PTHR12302:SF3">
    <property type="entry name" value="SERINE_THREONINE-PROTEIN KINASE 31"/>
    <property type="match status" value="1"/>
</dbReference>
<dbReference type="OrthoDB" id="332200at2759"/>
<dbReference type="GO" id="GO:0005737">
    <property type="term" value="C:cytoplasm"/>
    <property type="evidence" value="ECO:0007669"/>
    <property type="project" value="TreeGrafter"/>
</dbReference>
<comment type="caution">
    <text evidence="6">The sequence shown here is derived from an EMBL/GenBank/DDBJ whole genome shotgun (WGS) entry which is preliminary data.</text>
</comment>
<dbReference type="AlphaFoldDB" id="A0A813LFH7"/>
<dbReference type="PROSITE" id="PS50830">
    <property type="entry name" value="TNASE_3"/>
    <property type="match status" value="1"/>
</dbReference>
<evidence type="ECO:0000313" key="5">
    <source>
        <dbReference type="EMBL" id="CAE8621015.1"/>
    </source>
</evidence>
<evidence type="ECO:0000313" key="8">
    <source>
        <dbReference type="Proteomes" id="UP000654075"/>
    </source>
</evidence>
<dbReference type="OMA" id="WSQERIV"/>
<dbReference type="Gene3D" id="2.40.50.90">
    <property type="match status" value="1"/>
</dbReference>
<dbReference type="Pfam" id="PF00565">
    <property type="entry name" value="SNase"/>
    <property type="match status" value="1"/>
</dbReference>
<reference evidence="6" key="1">
    <citation type="submission" date="2021-02" db="EMBL/GenBank/DDBJ databases">
        <authorList>
            <person name="Dougan E. K."/>
            <person name="Rhodes N."/>
            <person name="Thang M."/>
            <person name="Chan C."/>
        </authorList>
    </citation>
    <scope>NUCLEOTIDE SEQUENCE</scope>
</reference>
<dbReference type="PANTHER" id="PTHR12302">
    <property type="entry name" value="EBNA2 BINDING PROTEIN P100"/>
    <property type="match status" value="1"/>
</dbReference>
<dbReference type="Proteomes" id="UP000626109">
    <property type="component" value="Unassembled WGS sequence"/>
</dbReference>
<keyword evidence="2" id="KW-0255">Endonuclease</keyword>
<evidence type="ECO:0000256" key="2">
    <source>
        <dbReference type="ARBA" id="ARBA00022759"/>
    </source>
</evidence>
<evidence type="ECO:0000256" key="1">
    <source>
        <dbReference type="ARBA" id="ARBA00022722"/>
    </source>
</evidence>
<dbReference type="GO" id="GO:0016787">
    <property type="term" value="F:hydrolase activity"/>
    <property type="evidence" value="ECO:0007669"/>
    <property type="project" value="UniProtKB-KW"/>
</dbReference>
<gene>
    <name evidence="5" type="ORF">PGLA1383_LOCUS38539</name>
    <name evidence="6" type="ORF">PGLA2088_LOCUS43686</name>
</gene>
<evidence type="ECO:0000259" key="4">
    <source>
        <dbReference type="PROSITE" id="PS50830"/>
    </source>
</evidence>
<dbReference type="EMBL" id="CAJNNV010027629">
    <property type="protein sequence ID" value="CAE8621015.1"/>
    <property type="molecule type" value="Genomic_DNA"/>
</dbReference>
<organism evidence="6 7">
    <name type="scientific">Polarella glacialis</name>
    <name type="common">Dinoflagellate</name>
    <dbReference type="NCBI Taxonomy" id="89957"/>
    <lineage>
        <taxon>Eukaryota</taxon>
        <taxon>Sar</taxon>
        <taxon>Alveolata</taxon>
        <taxon>Dinophyceae</taxon>
        <taxon>Suessiales</taxon>
        <taxon>Suessiaceae</taxon>
        <taxon>Polarella</taxon>
    </lineage>
</organism>
<keyword evidence="8" id="KW-1185">Reference proteome</keyword>
<keyword evidence="3" id="KW-0378">Hydrolase</keyword>
<proteinExistence type="predicted"/>
<evidence type="ECO:0000313" key="7">
    <source>
        <dbReference type="Proteomes" id="UP000626109"/>
    </source>
</evidence>
<dbReference type="Proteomes" id="UP000654075">
    <property type="component" value="Unassembled WGS sequence"/>
</dbReference>
<dbReference type="GO" id="GO:0004519">
    <property type="term" value="F:endonuclease activity"/>
    <property type="evidence" value="ECO:0007669"/>
    <property type="project" value="UniProtKB-KW"/>
</dbReference>
<evidence type="ECO:0000313" key="6">
    <source>
        <dbReference type="EMBL" id="CAE8724377.1"/>
    </source>
</evidence>
<dbReference type="InterPro" id="IPR016071">
    <property type="entry name" value="Staphylococal_nuclease_OB-fold"/>
</dbReference>
<dbReference type="SMART" id="SM00318">
    <property type="entry name" value="SNc"/>
    <property type="match status" value="1"/>
</dbReference>
<feature type="domain" description="TNase-like" evidence="4">
    <location>
        <begin position="138"/>
        <end position="291"/>
    </location>
</feature>
<dbReference type="SUPFAM" id="SSF50199">
    <property type="entry name" value="Staphylococcal nuclease"/>
    <property type="match status" value="1"/>
</dbReference>
<evidence type="ECO:0000256" key="3">
    <source>
        <dbReference type="ARBA" id="ARBA00022801"/>
    </source>
</evidence>
<dbReference type="InterPro" id="IPR035437">
    <property type="entry name" value="SNase_OB-fold_sf"/>
</dbReference>
<dbReference type="EMBL" id="CAJNNW010034877">
    <property type="protein sequence ID" value="CAE8724377.1"/>
    <property type="molecule type" value="Genomic_DNA"/>
</dbReference>
<protein>
    <recommendedName>
        <fullName evidence="4">TNase-like domain-containing protein</fullName>
    </recommendedName>
</protein>
<accession>A0A813LFH7</accession>
<sequence length="306" mass="34170">MFHARSCLPAGPAPVSLCAPPCLLRGQHRGKGSPGFHGWGQSRVTGNWKGLARRPCRIRAAALPYLIAVPVQLARSFLIVAASLCRLTLWLVRSLYADLTPRACALVAFSLVVGFRAGRYRPIRTELDVSDADVSRKRQLTGLVISVTDGDTVRVRHRPWWVCWRALPLFKKKSEESLAIRLAAVDCPEISHNGRPAQPYSLEAKAFAEEAVLRRRVTLKLLARDQYGRLVASVTYGQWPFRRSLAESLLRKGLAVLYRQSGAERGFDGKKAVYEALEEAARKARKGLWSQERIVLPSEYKKDKGT</sequence>
<keyword evidence="1" id="KW-0540">Nuclease</keyword>
<name>A0A813LFH7_POLGL</name>